<dbReference type="Proteomes" id="UP000323242">
    <property type="component" value="Unassembled WGS sequence"/>
</dbReference>
<keyword evidence="3" id="KW-1185">Reference proteome</keyword>
<gene>
    <name evidence="2" type="ORF">FY004_12870</name>
</gene>
<dbReference type="RefSeq" id="WP_148902493.1">
    <property type="nucleotide sequence ID" value="NZ_VSZQ01000056.1"/>
</dbReference>
<sequence length="121" mass="12753">MTKRRVAIALSAVGVIALVGAAPALAYQTATLSGTGQARVYDNSVTNKAVVGAWDSTSDHNPVYSSYYRSASSGTQRNVWNKQGAGTEHTSGTGSWVIKARICESQIAQPDDCSVYVAMSH</sequence>
<dbReference type="EMBL" id="VSZQ01000056">
    <property type="protein sequence ID" value="TYR64182.1"/>
    <property type="molecule type" value="Genomic_DNA"/>
</dbReference>
<comment type="caution">
    <text evidence="2">The sequence shown here is derived from an EMBL/GenBank/DDBJ whole genome shotgun (WGS) entry which is preliminary data.</text>
</comment>
<proteinExistence type="predicted"/>
<keyword evidence="1" id="KW-0732">Signal</keyword>
<evidence type="ECO:0000313" key="2">
    <source>
        <dbReference type="EMBL" id="TYR64182.1"/>
    </source>
</evidence>
<reference evidence="2 3" key="1">
    <citation type="submission" date="2019-08" db="EMBL/GenBank/DDBJ databases">
        <title>Draft genome for granaticin producer strain Streptomyces parvus C05.</title>
        <authorList>
            <person name="Gonzalez-Pimentel J.L."/>
        </authorList>
    </citation>
    <scope>NUCLEOTIDE SEQUENCE [LARGE SCALE GENOMIC DNA]</scope>
    <source>
        <strain evidence="2 3">C05</strain>
    </source>
</reference>
<dbReference type="AlphaFoldDB" id="A0A5D4JG38"/>
<evidence type="ECO:0008006" key="4">
    <source>
        <dbReference type="Google" id="ProtNLM"/>
    </source>
</evidence>
<evidence type="ECO:0000313" key="3">
    <source>
        <dbReference type="Proteomes" id="UP000323242"/>
    </source>
</evidence>
<organism evidence="2 3">
    <name type="scientific">Streptomyces parvus</name>
    <dbReference type="NCBI Taxonomy" id="66428"/>
    <lineage>
        <taxon>Bacteria</taxon>
        <taxon>Bacillati</taxon>
        <taxon>Actinomycetota</taxon>
        <taxon>Actinomycetes</taxon>
        <taxon>Kitasatosporales</taxon>
        <taxon>Streptomycetaceae</taxon>
        <taxon>Streptomyces</taxon>
    </lineage>
</organism>
<feature type="chain" id="PRO_5022681046" description="Lactococcin 972 family bacteriocin" evidence="1">
    <location>
        <begin position="27"/>
        <end position="121"/>
    </location>
</feature>
<name>A0A5D4JG38_9ACTN</name>
<accession>A0A5D4JG38</accession>
<evidence type="ECO:0000256" key="1">
    <source>
        <dbReference type="SAM" id="SignalP"/>
    </source>
</evidence>
<protein>
    <recommendedName>
        <fullName evidence="4">Lactococcin 972 family bacteriocin</fullName>
    </recommendedName>
</protein>
<feature type="signal peptide" evidence="1">
    <location>
        <begin position="1"/>
        <end position="26"/>
    </location>
</feature>